<dbReference type="GO" id="GO:0016810">
    <property type="term" value="F:hydrolase activity, acting on carbon-nitrogen (but not peptide) bonds"/>
    <property type="evidence" value="ECO:0007669"/>
    <property type="project" value="InterPro"/>
</dbReference>
<reference evidence="1" key="1">
    <citation type="submission" date="2018-05" db="EMBL/GenBank/DDBJ databases">
        <authorList>
            <person name="Lanie J.A."/>
            <person name="Ng W.-L."/>
            <person name="Kazmierczak K.M."/>
            <person name="Andrzejewski T.M."/>
            <person name="Davidsen T.M."/>
            <person name="Wayne K.J."/>
            <person name="Tettelin H."/>
            <person name="Glass J.I."/>
            <person name="Rusch D."/>
            <person name="Podicherti R."/>
            <person name="Tsui H.-C.T."/>
            <person name="Winkler M.E."/>
        </authorList>
    </citation>
    <scope>NUCLEOTIDE SEQUENCE</scope>
</reference>
<dbReference type="AlphaFoldDB" id="A0A382DPR5"/>
<dbReference type="EMBL" id="UINC01040132">
    <property type="protein sequence ID" value="SVB39577.1"/>
    <property type="molecule type" value="Genomic_DNA"/>
</dbReference>
<evidence type="ECO:0008006" key="2">
    <source>
        <dbReference type="Google" id="ProtNLM"/>
    </source>
</evidence>
<gene>
    <name evidence="1" type="ORF">METZ01_LOCUS192431</name>
</gene>
<evidence type="ECO:0000313" key="1">
    <source>
        <dbReference type="EMBL" id="SVB39577.1"/>
    </source>
</evidence>
<dbReference type="SUPFAM" id="SSF51338">
    <property type="entry name" value="Composite domain of metallo-dependent hydrolases"/>
    <property type="match status" value="1"/>
</dbReference>
<name>A0A382DPR5_9ZZZZ</name>
<dbReference type="Gene3D" id="2.30.40.10">
    <property type="entry name" value="Urease, subunit C, domain 1"/>
    <property type="match status" value="1"/>
</dbReference>
<dbReference type="InterPro" id="IPR011059">
    <property type="entry name" value="Metal-dep_hydrolase_composite"/>
</dbReference>
<organism evidence="1">
    <name type="scientific">marine metagenome</name>
    <dbReference type="NCBI Taxonomy" id="408172"/>
    <lineage>
        <taxon>unclassified sequences</taxon>
        <taxon>metagenomes</taxon>
        <taxon>ecological metagenomes</taxon>
    </lineage>
</organism>
<feature type="non-terminal residue" evidence="1">
    <location>
        <position position="70"/>
    </location>
</feature>
<proteinExistence type="predicted"/>
<accession>A0A382DPR5</accession>
<sequence>MKLLIKFILAITPLFAVDLIFFGGHIITMHEEDPLNEAVAIHNGKISSIGKKDEIMKLRTWKTKVVDLRG</sequence>
<protein>
    <recommendedName>
        <fullName evidence="2">Amidohydrolase-related domain-containing protein</fullName>
    </recommendedName>
</protein>